<evidence type="ECO:0008006" key="4">
    <source>
        <dbReference type="Google" id="ProtNLM"/>
    </source>
</evidence>
<keyword evidence="3" id="KW-1185">Reference proteome</keyword>
<name>A0A0R1Y6N8_9LACO</name>
<dbReference type="RefSeq" id="WP_057002407.1">
    <property type="nucleotide sequence ID" value="NZ_AZGA01000012.1"/>
</dbReference>
<dbReference type="Proteomes" id="UP000051236">
    <property type="component" value="Unassembled WGS sequence"/>
</dbReference>
<proteinExistence type="predicted"/>
<dbReference type="AlphaFoldDB" id="A0A0R1Y6N8"/>
<evidence type="ECO:0000256" key="1">
    <source>
        <dbReference type="SAM" id="Phobius"/>
    </source>
</evidence>
<evidence type="ECO:0000313" key="3">
    <source>
        <dbReference type="Proteomes" id="UP000051236"/>
    </source>
</evidence>
<protein>
    <recommendedName>
        <fullName evidence="4">Holin</fullName>
    </recommendedName>
</protein>
<evidence type="ECO:0000313" key="2">
    <source>
        <dbReference type="EMBL" id="KRM35593.1"/>
    </source>
</evidence>
<keyword evidence="1" id="KW-0472">Membrane</keyword>
<reference evidence="2 3" key="1">
    <citation type="journal article" date="2015" name="Genome Announc.">
        <title>Expanding the biotechnology potential of lactobacilli through comparative genomics of 213 strains and associated genera.</title>
        <authorList>
            <person name="Sun Z."/>
            <person name="Harris H.M."/>
            <person name="McCann A."/>
            <person name="Guo C."/>
            <person name="Argimon S."/>
            <person name="Zhang W."/>
            <person name="Yang X."/>
            <person name="Jeffery I.B."/>
            <person name="Cooney J.C."/>
            <person name="Kagawa T.F."/>
            <person name="Liu W."/>
            <person name="Song Y."/>
            <person name="Salvetti E."/>
            <person name="Wrobel A."/>
            <person name="Rasinkangas P."/>
            <person name="Parkhill J."/>
            <person name="Rea M.C."/>
            <person name="O'Sullivan O."/>
            <person name="Ritari J."/>
            <person name="Douillard F.P."/>
            <person name="Paul Ross R."/>
            <person name="Yang R."/>
            <person name="Briner A.E."/>
            <person name="Felis G.E."/>
            <person name="de Vos W.M."/>
            <person name="Barrangou R."/>
            <person name="Klaenhammer T.R."/>
            <person name="Caufield P.W."/>
            <person name="Cui Y."/>
            <person name="Zhang H."/>
            <person name="O'Toole P.W."/>
        </authorList>
    </citation>
    <scope>NUCLEOTIDE SEQUENCE [LARGE SCALE GENOMIC DNA]</scope>
    <source>
        <strain evidence="2 3">DSM 18527</strain>
    </source>
</reference>
<dbReference type="STRING" id="1423734.FC83_GL000895"/>
<comment type="caution">
    <text evidence="2">The sequence shown here is derived from an EMBL/GenBank/DDBJ whole genome shotgun (WGS) entry which is preliminary data.</text>
</comment>
<dbReference type="PATRIC" id="fig|1423734.3.peg.904"/>
<feature type="transmembrane region" description="Helical" evidence="1">
    <location>
        <begin position="6"/>
        <end position="30"/>
    </location>
</feature>
<gene>
    <name evidence="2" type="ORF">FC83_GL000895</name>
</gene>
<dbReference type="InterPro" id="IPR010026">
    <property type="entry name" value="Phage_holin_LL-H"/>
</dbReference>
<dbReference type="Pfam" id="PF09682">
    <property type="entry name" value="Phage_holin_6_1"/>
    <property type="match status" value="1"/>
</dbReference>
<accession>A0A0R1Y6N8</accession>
<keyword evidence="1" id="KW-0812">Transmembrane</keyword>
<keyword evidence="1" id="KW-1133">Transmembrane helix</keyword>
<dbReference type="EMBL" id="AZGA01000012">
    <property type="protein sequence ID" value="KRM35593.1"/>
    <property type="molecule type" value="Genomic_DNA"/>
</dbReference>
<sequence length="169" mass="17690">MNPDQVSQLFVNFVVPVVSLVVTGFLLPWLKAKSKAEKRAGAKAGLDIAIEMANSLVVALGQSTLGTGADKKSEAVKQLLARLADRNITISQEHAADIVERAYAENATTIKAVYPGRDKAVTTGTQIDDASKVVGNIAPLEQGSVGEVIDDLKVATPIQPAVKEGGKNG</sequence>
<organism evidence="2 3">
    <name type="scientific">Agrilactobacillus composti DSM 18527 = JCM 14202</name>
    <dbReference type="NCBI Taxonomy" id="1423734"/>
    <lineage>
        <taxon>Bacteria</taxon>
        <taxon>Bacillati</taxon>
        <taxon>Bacillota</taxon>
        <taxon>Bacilli</taxon>
        <taxon>Lactobacillales</taxon>
        <taxon>Lactobacillaceae</taxon>
        <taxon>Agrilactobacillus</taxon>
    </lineage>
</organism>